<organism evidence="2 3">
    <name type="scientific">Methanobrevibacter millerae</name>
    <dbReference type="NCBI Taxonomy" id="230361"/>
    <lineage>
        <taxon>Archaea</taxon>
        <taxon>Methanobacteriati</taxon>
        <taxon>Methanobacteriota</taxon>
        <taxon>Methanomada group</taxon>
        <taxon>Methanobacteria</taxon>
        <taxon>Methanobacteriales</taxon>
        <taxon>Methanobacteriaceae</taxon>
        <taxon>Methanobrevibacter</taxon>
    </lineage>
</organism>
<reference evidence="2" key="1">
    <citation type="submission" date="2019-04" db="EMBL/GenBank/DDBJ databases">
        <title>Evolution of Biomass-Degrading Anaerobic Consortia Revealed by Metagenomics.</title>
        <authorList>
            <person name="Peng X."/>
        </authorList>
    </citation>
    <scope>NUCLEOTIDE SEQUENCE</scope>
    <source>
        <strain evidence="2">SIG12</strain>
    </source>
</reference>
<feature type="transmembrane region" description="Helical" evidence="1">
    <location>
        <begin position="394"/>
        <end position="414"/>
    </location>
</feature>
<name>A0A8T3VHK1_9EURY</name>
<accession>A0A8T3VHK1</accession>
<dbReference type="InterPro" id="IPR018674">
    <property type="entry name" value="DUF2142_membrane"/>
</dbReference>
<evidence type="ECO:0000313" key="2">
    <source>
        <dbReference type="EMBL" id="MBE6504803.1"/>
    </source>
</evidence>
<evidence type="ECO:0000256" key="1">
    <source>
        <dbReference type="SAM" id="Phobius"/>
    </source>
</evidence>
<comment type="caution">
    <text evidence="2">The sequence shown here is derived from an EMBL/GenBank/DDBJ whole genome shotgun (WGS) entry which is preliminary data.</text>
</comment>
<dbReference type="Pfam" id="PF09913">
    <property type="entry name" value="DUF2142"/>
    <property type="match status" value="1"/>
</dbReference>
<feature type="transmembrane region" description="Helical" evidence="1">
    <location>
        <begin position="75"/>
        <end position="96"/>
    </location>
</feature>
<proteinExistence type="predicted"/>
<feature type="transmembrane region" description="Helical" evidence="1">
    <location>
        <begin position="491"/>
        <end position="509"/>
    </location>
</feature>
<feature type="transmembrane region" description="Helical" evidence="1">
    <location>
        <begin position="269"/>
        <end position="294"/>
    </location>
</feature>
<protein>
    <submittedName>
        <fullName evidence="2">DUF2142 domain-containing protein</fullName>
    </submittedName>
</protein>
<feature type="transmembrane region" description="Helical" evidence="1">
    <location>
        <begin position="367"/>
        <end position="388"/>
    </location>
</feature>
<keyword evidence="1" id="KW-0472">Membrane</keyword>
<dbReference type="AlphaFoldDB" id="A0A8T3VHK1"/>
<feature type="transmembrane region" description="Helical" evidence="1">
    <location>
        <begin position="193"/>
        <end position="213"/>
    </location>
</feature>
<sequence>MKELMKIKFNDLVKNLLSSYKYWIVYLILILIAMFSMFNIENYIHPKFELIILLLVSIISIFSIVYYYKHGKHELYKLTFILLLLFGLICAFTVPIDSVSDEYEHFTRAEITSRGILFPEYVDGNYESISSLTNFYLPSHDKTVFQVGEDTQKINTSISYHDSAFEQNPFYGYIFSAIGIGIAKLLDLNVIWMLWLGRIFNVIMYAGLVSLAIKKTPIFKIQLFAISCLPVCLFQAFSLSIDSFIAGLGIFAVAYFFKMSVNKFDRKDIIVFSVLCLLIGLCKLPYLALIFLILFLPKDNFKENKYYFYCILSIVLVSIIGLLWNNLIATPALYHSWRNTYFIQNNVNVSNQINYILLHPYDFIIEFLHLFNSIPYIFGGFFTFYSYTIEGGQYVASAFISFLLTLFVAFISIYPDNTKINLKSRIGTLIVFIIIYVGTFIVQLLSWSPVGQLTLQGALPRYFLVLFALLPFIFSNYIANYKNQELDRYTFVLVLFFISSMLISFAVKYY</sequence>
<feature type="transmembrane region" description="Helical" evidence="1">
    <location>
        <begin position="20"/>
        <end position="38"/>
    </location>
</feature>
<dbReference type="EMBL" id="SUTE01000030">
    <property type="protein sequence ID" value="MBE6504803.1"/>
    <property type="molecule type" value="Genomic_DNA"/>
</dbReference>
<feature type="transmembrane region" description="Helical" evidence="1">
    <location>
        <begin position="426"/>
        <end position="447"/>
    </location>
</feature>
<keyword evidence="1" id="KW-1133">Transmembrane helix</keyword>
<feature type="transmembrane region" description="Helical" evidence="1">
    <location>
        <begin position="459"/>
        <end position="479"/>
    </location>
</feature>
<gene>
    <name evidence="2" type="ORF">E7Z73_03525</name>
</gene>
<dbReference type="RefSeq" id="WP_303736448.1">
    <property type="nucleotide sequence ID" value="NZ_SUTE01000030.1"/>
</dbReference>
<evidence type="ECO:0000313" key="3">
    <source>
        <dbReference type="Proteomes" id="UP000762703"/>
    </source>
</evidence>
<feature type="transmembrane region" description="Helical" evidence="1">
    <location>
        <begin position="306"/>
        <end position="328"/>
    </location>
</feature>
<feature type="transmembrane region" description="Helical" evidence="1">
    <location>
        <begin position="50"/>
        <end position="68"/>
    </location>
</feature>
<feature type="transmembrane region" description="Helical" evidence="1">
    <location>
        <begin position="170"/>
        <end position="186"/>
    </location>
</feature>
<dbReference type="Proteomes" id="UP000762703">
    <property type="component" value="Unassembled WGS sequence"/>
</dbReference>
<keyword evidence="1" id="KW-0812">Transmembrane</keyword>
<feature type="transmembrane region" description="Helical" evidence="1">
    <location>
        <begin position="233"/>
        <end position="257"/>
    </location>
</feature>